<evidence type="ECO:0000313" key="4">
    <source>
        <dbReference type="Proteomes" id="UP000007590"/>
    </source>
</evidence>
<accession>H8KSJ5</accession>
<keyword evidence="4" id="KW-1185">Reference proteome</keyword>
<evidence type="ECO:0000259" key="2">
    <source>
        <dbReference type="Pfam" id="PF19089"/>
    </source>
</evidence>
<dbReference type="STRING" id="929556.Solca_3542"/>
<dbReference type="InterPro" id="IPR045916">
    <property type="entry name" value="DUF5777"/>
</dbReference>
<dbReference type="KEGG" id="scn:Solca_3542"/>
<dbReference type="AlphaFoldDB" id="H8KSJ5"/>
<organism evidence="3 4">
    <name type="scientific">Solitalea canadensis (strain ATCC 29591 / DSM 3403 / JCM 21819 / LMG 8368 / NBRC 15130 / NCIMB 12057 / USAM 9D)</name>
    <name type="common">Flexibacter canadensis</name>
    <dbReference type="NCBI Taxonomy" id="929556"/>
    <lineage>
        <taxon>Bacteria</taxon>
        <taxon>Pseudomonadati</taxon>
        <taxon>Bacteroidota</taxon>
        <taxon>Sphingobacteriia</taxon>
        <taxon>Sphingobacteriales</taxon>
        <taxon>Sphingobacteriaceae</taxon>
        <taxon>Solitalea</taxon>
    </lineage>
</organism>
<keyword evidence="1" id="KW-0732">Signal</keyword>
<gene>
    <name evidence="3" type="ordered locus">Solca_3542</name>
</gene>
<feature type="signal peptide" evidence="1">
    <location>
        <begin position="1"/>
        <end position="19"/>
    </location>
</feature>
<evidence type="ECO:0000313" key="3">
    <source>
        <dbReference type="EMBL" id="AFD08546.1"/>
    </source>
</evidence>
<dbReference type="eggNOG" id="COG3637">
    <property type="taxonomic scope" value="Bacteria"/>
</dbReference>
<feature type="domain" description="DUF5777" evidence="2">
    <location>
        <begin position="43"/>
        <end position="312"/>
    </location>
</feature>
<reference evidence="3" key="1">
    <citation type="submission" date="2012-02" db="EMBL/GenBank/DDBJ databases">
        <title>The complete genome of Solitalea canadensis DSM 3403.</title>
        <authorList>
            <consortium name="US DOE Joint Genome Institute (JGI-PGF)"/>
            <person name="Lucas S."/>
            <person name="Copeland A."/>
            <person name="Lapidus A."/>
            <person name="Glavina del Rio T."/>
            <person name="Dalin E."/>
            <person name="Tice H."/>
            <person name="Bruce D."/>
            <person name="Goodwin L."/>
            <person name="Pitluck S."/>
            <person name="Peters L."/>
            <person name="Ovchinnikova G."/>
            <person name="Lu M."/>
            <person name="Kyrpides N."/>
            <person name="Mavromatis K."/>
            <person name="Ivanova N."/>
            <person name="Brettin T."/>
            <person name="Detter J.C."/>
            <person name="Han C."/>
            <person name="Larimer F."/>
            <person name="Land M."/>
            <person name="Hauser L."/>
            <person name="Markowitz V."/>
            <person name="Cheng J.-F."/>
            <person name="Hugenholtz P."/>
            <person name="Woyke T."/>
            <person name="Wu D."/>
            <person name="Spring S."/>
            <person name="Schroeder M."/>
            <person name="Kopitz M."/>
            <person name="Brambilla E."/>
            <person name="Klenk H.-P."/>
            <person name="Eisen J.A."/>
        </authorList>
    </citation>
    <scope>NUCLEOTIDE SEQUENCE</scope>
    <source>
        <strain evidence="3">DSM 3403</strain>
    </source>
</reference>
<dbReference type="Pfam" id="PF19089">
    <property type="entry name" value="DUF5777"/>
    <property type="match status" value="1"/>
</dbReference>
<dbReference type="HOGENOM" id="CLU_079021_0_0_10"/>
<dbReference type="OrthoDB" id="1117410at2"/>
<name>H8KSJ5_SOLCM</name>
<dbReference type="RefSeq" id="WP_014681769.1">
    <property type="nucleotide sequence ID" value="NC_017770.1"/>
</dbReference>
<proteinExistence type="predicted"/>
<dbReference type="EMBL" id="CP003349">
    <property type="protein sequence ID" value="AFD08546.1"/>
    <property type="molecule type" value="Genomic_DNA"/>
</dbReference>
<evidence type="ECO:0000256" key="1">
    <source>
        <dbReference type="SAM" id="SignalP"/>
    </source>
</evidence>
<sequence length="322" mass="36198">MKAVYLLILGCVYTSIVMAQTDSIKTSPDSAVAVERFPVTSTFKSGLIINAQSNETLHKNDLLVDIAHRFGDIAGENGGSHNFYGLDNSTDILISLKYGITDRLMIGGGRAKGAPNGVNTYQKELYYLSLKYKLLQQTTDDKMPLSVTLYGNTVISGMESLDLETSDADFQNFGDRMSFTLQTILTRKFSRNFSFALLPTYIHRNYVTFMDMGDMFALGAGGRLKFSKRMALVVDYFLPFRTSASKDYFRDVQEFNFYHPLGIALEIETGGHVFNLSFTNSTALLDTQFIPSTSTSWTKGEFRWGFNISRVFTLSHKENKQR</sequence>
<feature type="chain" id="PRO_5003613849" description="DUF5777 domain-containing protein" evidence="1">
    <location>
        <begin position="20"/>
        <end position="322"/>
    </location>
</feature>
<protein>
    <recommendedName>
        <fullName evidence="2">DUF5777 domain-containing protein</fullName>
    </recommendedName>
</protein>
<dbReference type="Proteomes" id="UP000007590">
    <property type="component" value="Chromosome"/>
</dbReference>